<dbReference type="GO" id="GO:0071770">
    <property type="term" value="P:DIM/DIP cell wall layer assembly"/>
    <property type="evidence" value="ECO:0007669"/>
    <property type="project" value="TreeGrafter"/>
</dbReference>
<dbReference type="InterPro" id="IPR029063">
    <property type="entry name" value="SAM-dependent_MTases_sf"/>
</dbReference>
<sequence length="304" mass="35946">MNKNWKFYNPLFEYKQGLDDVMKSWDGGNFFEYNWDLYPSVFDYKEGFEDYNLPWTGHSFFSYDLVRNIQPKVIAELGTFKGTSLYTFAQAAKDSAIDTKIFAIDSWEGEEQTGEYGEEIYDFVRKMVRKHYPEQEIRLMKMYFNEALKEFEDGSIDILHIDGLHTYEAVKDDYDSWKEKVSNDGIIFFHDVNVSDFGVWKVFEEAAKEYSDGISFKFKHNYGLGVIIKNKETIPELQDMKFRDLFVEVYKFIALGVLKAEENSVLRKELNSLQEKVDKQEKHIDFLNKSLDRKSIKLIKKIFP</sequence>
<evidence type="ECO:0000313" key="4">
    <source>
        <dbReference type="EMBL" id="MCA9381172.1"/>
    </source>
</evidence>
<reference evidence="4" key="2">
    <citation type="journal article" date="2021" name="Microbiome">
        <title>Successional dynamics and alternative stable states in a saline activated sludge microbial community over 9 years.</title>
        <authorList>
            <person name="Wang Y."/>
            <person name="Ye J."/>
            <person name="Ju F."/>
            <person name="Liu L."/>
            <person name="Boyd J.A."/>
            <person name="Deng Y."/>
            <person name="Parks D.H."/>
            <person name="Jiang X."/>
            <person name="Yin X."/>
            <person name="Woodcroft B.J."/>
            <person name="Tyson G.W."/>
            <person name="Hugenholtz P."/>
            <person name="Polz M.F."/>
            <person name="Zhang T."/>
        </authorList>
    </citation>
    <scope>NUCLEOTIDE SEQUENCE</scope>
    <source>
        <strain evidence="4">HKST-UBA13</strain>
    </source>
</reference>
<dbReference type="SUPFAM" id="SSF53335">
    <property type="entry name" value="S-adenosyl-L-methionine-dependent methyltransferases"/>
    <property type="match status" value="1"/>
</dbReference>
<dbReference type="GO" id="GO:0005886">
    <property type="term" value="C:plasma membrane"/>
    <property type="evidence" value="ECO:0007669"/>
    <property type="project" value="TreeGrafter"/>
</dbReference>
<comment type="caution">
    <text evidence="4">The sequence shown here is derived from an EMBL/GenBank/DDBJ whole genome shotgun (WGS) entry which is preliminary data.</text>
</comment>
<evidence type="ECO:0000313" key="5">
    <source>
        <dbReference type="Proteomes" id="UP000775877"/>
    </source>
</evidence>
<evidence type="ECO:0000256" key="3">
    <source>
        <dbReference type="SAM" id="Coils"/>
    </source>
</evidence>
<accession>A0A955I9J1</accession>
<dbReference type="GO" id="GO:0008168">
    <property type="term" value="F:methyltransferase activity"/>
    <property type="evidence" value="ECO:0007669"/>
    <property type="project" value="UniProtKB-KW"/>
</dbReference>
<feature type="coiled-coil region" evidence="3">
    <location>
        <begin position="263"/>
        <end position="290"/>
    </location>
</feature>
<dbReference type="Proteomes" id="UP000775877">
    <property type="component" value="Unassembled WGS sequence"/>
</dbReference>
<dbReference type="Pfam" id="PF13578">
    <property type="entry name" value="Methyltransf_24"/>
    <property type="match status" value="1"/>
</dbReference>
<name>A0A955I9J1_9BACT</name>
<keyword evidence="3" id="KW-0175">Coiled coil</keyword>
<dbReference type="AlphaFoldDB" id="A0A955I9J1"/>
<proteinExistence type="predicted"/>
<keyword evidence="2" id="KW-0808">Transferase</keyword>
<organism evidence="4 5">
    <name type="scientific">Candidatus Dojkabacteria bacterium</name>
    <dbReference type="NCBI Taxonomy" id="2099670"/>
    <lineage>
        <taxon>Bacteria</taxon>
        <taxon>Candidatus Dojkabacteria</taxon>
    </lineage>
</organism>
<dbReference type="GO" id="GO:0032259">
    <property type="term" value="P:methylation"/>
    <property type="evidence" value="ECO:0007669"/>
    <property type="project" value="UniProtKB-KW"/>
</dbReference>
<dbReference type="EMBL" id="JAGQLJ010000057">
    <property type="protein sequence ID" value="MCA9381172.1"/>
    <property type="molecule type" value="Genomic_DNA"/>
</dbReference>
<gene>
    <name evidence="4" type="ORF">KC678_02815</name>
</gene>
<protein>
    <submittedName>
        <fullName evidence="4">Class I SAM-dependent methyltransferase</fullName>
    </submittedName>
</protein>
<evidence type="ECO:0000256" key="2">
    <source>
        <dbReference type="ARBA" id="ARBA00022679"/>
    </source>
</evidence>
<dbReference type="Gene3D" id="3.40.50.150">
    <property type="entry name" value="Vaccinia Virus protein VP39"/>
    <property type="match status" value="1"/>
</dbReference>
<keyword evidence="1 4" id="KW-0489">Methyltransferase</keyword>
<dbReference type="PANTHER" id="PTHR40048">
    <property type="entry name" value="RHAMNOSYL O-METHYLTRANSFERASE"/>
    <property type="match status" value="1"/>
</dbReference>
<reference evidence="4" key="1">
    <citation type="submission" date="2020-04" db="EMBL/GenBank/DDBJ databases">
        <authorList>
            <person name="Zhang T."/>
        </authorList>
    </citation>
    <scope>NUCLEOTIDE SEQUENCE</scope>
    <source>
        <strain evidence="4">HKST-UBA13</strain>
    </source>
</reference>
<evidence type="ECO:0000256" key="1">
    <source>
        <dbReference type="ARBA" id="ARBA00022603"/>
    </source>
</evidence>
<dbReference type="PANTHER" id="PTHR40048:SF1">
    <property type="entry name" value="RHAMNOSYL O-METHYLTRANSFERASE"/>
    <property type="match status" value="1"/>
</dbReference>